<comment type="similarity">
    <text evidence="9">Belongs to the bacterial CoaD family.</text>
</comment>
<evidence type="ECO:0000313" key="12">
    <source>
        <dbReference type="Proteomes" id="UP000184082"/>
    </source>
</evidence>
<comment type="cofactor">
    <cofactor evidence="9">
        <name>Mg(2+)</name>
        <dbReference type="ChEBI" id="CHEBI:18420"/>
    </cofactor>
</comment>
<dbReference type="RefSeq" id="WP_072965519.1">
    <property type="nucleotide sequence ID" value="NZ_FRAJ01000003.1"/>
</dbReference>
<evidence type="ECO:0000256" key="7">
    <source>
        <dbReference type="ARBA" id="ARBA00022993"/>
    </source>
</evidence>
<dbReference type="HAMAP" id="MF_00151">
    <property type="entry name" value="PPAT_bact"/>
    <property type="match status" value="1"/>
</dbReference>
<feature type="binding site" evidence="9">
    <location>
        <position position="98"/>
    </location>
    <ligand>
        <name>ATP</name>
        <dbReference type="ChEBI" id="CHEBI:30616"/>
    </ligand>
</feature>
<dbReference type="Pfam" id="PF01467">
    <property type="entry name" value="CTP_transf_like"/>
    <property type="match status" value="1"/>
</dbReference>
<keyword evidence="12" id="KW-1185">Reference proteome</keyword>
<dbReference type="GO" id="GO:0015937">
    <property type="term" value="P:coenzyme A biosynthetic process"/>
    <property type="evidence" value="ECO:0007669"/>
    <property type="project" value="UniProtKB-UniRule"/>
</dbReference>
<feature type="binding site" evidence="9">
    <location>
        <begin position="88"/>
        <end position="90"/>
    </location>
    <ligand>
        <name>ATP</name>
        <dbReference type="ChEBI" id="CHEBI:30616"/>
    </ligand>
</feature>
<gene>
    <name evidence="9" type="primary">coaD</name>
    <name evidence="11" type="ORF">SAMN02745883_00198</name>
</gene>
<dbReference type="NCBIfam" id="TIGR01510">
    <property type="entry name" value="coaD_prev_kdtB"/>
    <property type="match status" value="1"/>
</dbReference>
<dbReference type="NCBIfam" id="TIGR00125">
    <property type="entry name" value="cyt_tran_rel"/>
    <property type="match status" value="1"/>
</dbReference>
<keyword evidence="5 9" id="KW-0067">ATP-binding</keyword>
<dbReference type="GO" id="GO:0005524">
    <property type="term" value="F:ATP binding"/>
    <property type="evidence" value="ECO:0007669"/>
    <property type="project" value="UniProtKB-KW"/>
</dbReference>
<dbReference type="Gene3D" id="3.40.50.620">
    <property type="entry name" value="HUPs"/>
    <property type="match status" value="1"/>
</dbReference>
<accession>A0A1M6LGI9</accession>
<comment type="subcellular location">
    <subcellularLocation>
        <location evidence="9">Cytoplasm</location>
    </subcellularLocation>
</comment>
<sequence>MKIAVYPGSFDPITNGHLDIIKRSAKIFDKLVVAVLNNPNKKPIFNLDERVEMIKEATKDLNNVKIDYFSGLLIDYMNNINANIIVKGLRAISDFEYEFQMALMNRKLNENIETIFMMTNSEYSYLSSSLIKEVYKFGGSIEGLVPKIVVEKLQEKL</sequence>
<dbReference type="AlphaFoldDB" id="A0A1M6LGI9"/>
<keyword evidence="1 9" id="KW-0963">Cytoplasm</keyword>
<dbReference type="SUPFAM" id="SSF52374">
    <property type="entry name" value="Nucleotidylyl transferase"/>
    <property type="match status" value="1"/>
</dbReference>
<dbReference type="GO" id="GO:0005737">
    <property type="term" value="C:cytoplasm"/>
    <property type="evidence" value="ECO:0007669"/>
    <property type="project" value="UniProtKB-SubCell"/>
</dbReference>
<evidence type="ECO:0000256" key="5">
    <source>
        <dbReference type="ARBA" id="ARBA00022840"/>
    </source>
</evidence>
<feature type="site" description="Transition state stabilizer" evidence="9">
    <location>
        <position position="17"/>
    </location>
</feature>
<protein>
    <recommendedName>
        <fullName evidence="9">Phosphopantetheine adenylyltransferase</fullName>
        <ecNumber evidence="9">2.7.7.3</ecNumber>
    </recommendedName>
    <alternativeName>
        <fullName evidence="9">Dephospho-CoA pyrophosphorylase</fullName>
    </alternativeName>
    <alternativeName>
        <fullName evidence="9">Pantetheine-phosphate adenylyltransferase</fullName>
        <shortName evidence="9">PPAT</shortName>
    </alternativeName>
</protein>
<keyword evidence="3 9" id="KW-0548">Nucleotidyltransferase</keyword>
<organism evidence="11 12">
    <name type="scientific">Caminicella sporogenes DSM 14501</name>
    <dbReference type="NCBI Taxonomy" id="1121266"/>
    <lineage>
        <taxon>Bacteria</taxon>
        <taxon>Bacillati</taxon>
        <taxon>Bacillota</taxon>
        <taxon>Clostridia</taxon>
        <taxon>Peptostreptococcales</taxon>
        <taxon>Caminicellaceae</taxon>
        <taxon>Caminicella</taxon>
    </lineage>
</organism>
<evidence type="ECO:0000256" key="2">
    <source>
        <dbReference type="ARBA" id="ARBA00022679"/>
    </source>
</evidence>
<dbReference type="CDD" id="cd02163">
    <property type="entry name" value="PPAT"/>
    <property type="match status" value="1"/>
</dbReference>
<comment type="pathway">
    <text evidence="9">Cofactor biosynthesis; coenzyme A biosynthesis; CoA from (R)-pantothenate: step 4/5.</text>
</comment>
<dbReference type="GO" id="GO:0004595">
    <property type="term" value="F:pantetheine-phosphate adenylyltransferase activity"/>
    <property type="evidence" value="ECO:0007669"/>
    <property type="project" value="UniProtKB-UniRule"/>
</dbReference>
<dbReference type="EMBL" id="FRAJ01000003">
    <property type="protein sequence ID" value="SHJ70299.1"/>
    <property type="molecule type" value="Genomic_DNA"/>
</dbReference>
<feature type="domain" description="Cytidyltransferase-like" evidence="10">
    <location>
        <begin position="5"/>
        <end position="133"/>
    </location>
</feature>
<comment type="catalytic activity">
    <reaction evidence="8 9">
        <text>(R)-4'-phosphopantetheine + ATP + H(+) = 3'-dephospho-CoA + diphosphate</text>
        <dbReference type="Rhea" id="RHEA:19801"/>
        <dbReference type="ChEBI" id="CHEBI:15378"/>
        <dbReference type="ChEBI" id="CHEBI:30616"/>
        <dbReference type="ChEBI" id="CHEBI:33019"/>
        <dbReference type="ChEBI" id="CHEBI:57328"/>
        <dbReference type="ChEBI" id="CHEBI:61723"/>
        <dbReference type="EC" id="2.7.7.3"/>
    </reaction>
</comment>
<feature type="binding site" evidence="9">
    <location>
        <position position="9"/>
    </location>
    <ligand>
        <name>substrate</name>
    </ligand>
</feature>
<evidence type="ECO:0000313" key="11">
    <source>
        <dbReference type="EMBL" id="SHJ70299.1"/>
    </source>
</evidence>
<dbReference type="InterPro" id="IPR004821">
    <property type="entry name" value="Cyt_trans-like"/>
</dbReference>
<dbReference type="InterPro" id="IPR001980">
    <property type="entry name" value="PPAT"/>
</dbReference>
<feature type="binding site" evidence="9">
    <location>
        <position position="73"/>
    </location>
    <ligand>
        <name>substrate</name>
    </ligand>
</feature>
<keyword evidence="2 9" id="KW-0808">Transferase</keyword>
<evidence type="ECO:0000256" key="3">
    <source>
        <dbReference type="ARBA" id="ARBA00022695"/>
    </source>
</evidence>
<dbReference type="Proteomes" id="UP000184082">
    <property type="component" value="Unassembled WGS sequence"/>
</dbReference>
<comment type="function">
    <text evidence="9">Reversibly transfers an adenylyl group from ATP to 4'-phosphopantetheine, yielding dephospho-CoA (dPCoA) and pyrophosphate.</text>
</comment>
<dbReference type="InterPro" id="IPR014729">
    <property type="entry name" value="Rossmann-like_a/b/a_fold"/>
</dbReference>
<feature type="binding site" evidence="9">
    <location>
        <begin position="123"/>
        <end position="129"/>
    </location>
    <ligand>
        <name>ATP</name>
        <dbReference type="ChEBI" id="CHEBI:30616"/>
    </ligand>
</feature>
<proteinExistence type="inferred from homology"/>
<feature type="binding site" evidence="9">
    <location>
        <position position="41"/>
    </location>
    <ligand>
        <name>substrate</name>
    </ligand>
</feature>
<feature type="binding site" evidence="9">
    <location>
        <position position="87"/>
    </location>
    <ligand>
        <name>substrate</name>
    </ligand>
</feature>
<dbReference type="UniPathway" id="UPA00241">
    <property type="reaction ID" value="UER00355"/>
</dbReference>
<keyword evidence="4 9" id="KW-0547">Nucleotide-binding</keyword>
<evidence type="ECO:0000259" key="10">
    <source>
        <dbReference type="Pfam" id="PF01467"/>
    </source>
</evidence>
<evidence type="ECO:0000256" key="1">
    <source>
        <dbReference type="ARBA" id="ARBA00022490"/>
    </source>
</evidence>
<dbReference type="PANTHER" id="PTHR21342">
    <property type="entry name" value="PHOSPHOPANTETHEINE ADENYLYLTRANSFERASE"/>
    <property type="match status" value="1"/>
</dbReference>
<dbReference type="STRING" id="1121266.SAMN02745883_00198"/>
<dbReference type="FunFam" id="3.40.50.620:FF:000012">
    <property type="entry name" value="Phosphopantetheine adenylyltransferase"/>
    <property type="match status" value="1"/>
</dbReference>
<comment type="subunit">
    <text evidence="9">Homohexamer.</text>
</comment>
<name>A0A1M6LGI9_9FIRM</name>
<keyword evidence="6 9" id="KW-0460">Magnesium</keyword>
<reference evidence="11 12" key="1">
    <citation type="submission" date="2016-11" db="EMBL/GenBank/DDBJ databases">
        <authorList>
            <person name="Jaros S."/>
            <person name="Januszkiewicz K."/>
            <person name="Wedrychowicz H."/>
        </authorList>
    </citation>
    <scope>NUCLEOTIDE SEQUENCE [LARGE SCALE GENOMIC DNA]</scope>
    <source>
        <strain evidence="11 12">DSM 14501</strain>
    </source>
</reference>
<keyword evidence="7 9" id="KW-0173">Coenzyme A biosynthesis</keyword>
<feature type="binding site" evidence="9">
    <location>
        <begin position="9"/>
        <end position="10"/>
    </location>
    <ligand>
        <name>ATP</name>
        <dbReference type="ChEBI" id="CHEBI:30616"/>
    </ligand>
</feature>
<dbReference type="PANTHER" id="PTHR21342:SF1">
    <property type="entry name" value="PHOSPHOPANTETHEINE ADENYLYLTRANSFERASE"/>
    <property type="match status" value="1"/>
</dbReference>
<evidence type="ECO:0000256" key="9">
    <source>
        <dbReference type="HAMAP-Rule" id="MF_00151"/>
    </source>
</evidence>
<feature type="binding site" evidence="9">
    <location>
        <position position="17"/>
    </location>
    <ligand>
        <name>ATP</name>
        <dbReference type="ChEBI" id="CHEBI:30616"/>
    </ligand>
</feature>
<evidence type="ECO:0000256" key="6">
    <source>
        <dbReference type="ARBA" id="ARBA00022842"/>
    </source>
</evidence>
<dbReference type="PRINTS" id="PR01020">
    <property type="entry name" value="LPSBIOSNTHSS"/>
</dbReference>
<evidence type="ECO:0000256" key="4">
    <source>
        <dbReference type="ARBA" id="ARBA00022741"/>
    </source>
</evidence>
<dbReference type="EC" id="2.7.7.3" evidence="9"/>
<evidence type="ECO:0000256" key="8">
    <source>
        <dbReference type="ARBA" id="ARBA00029346"/>
    </source>
</evidence>